<feature type="binding site" description="axial binding residue" evidence="10">
    <location>
        <position position="50"/>
    </location>
    <ligand>
        <name>heme c</name>
        <dbReference type="ChEBI" id="CHEBI:61717"/>
        <label>1</label>
    </ligand>
    <ligandPart>
        <name>Fe</name>
        <dbReference type="ChEBI" id="CHEBI:18248"/>
    </ligandPart>
</feature>
<name>A0A2V1K1S4_9BURK</name>
<keyword evidence="2" id="KW-1003">Cell membrane</keyword>
<evidence type="ECO:0000256" key="9">
    <source>
        <dbReference type="PIRSR" id="PIRSR000018-50"/>
    </source>
</evidence>
<dbReference type="PANTHER" id="PTHR35008:SF8">
    <property type="entry name" value="ALCOHOL DEHYDROGENASE CYTOCHROME C SUBUNIT"/>
    <property type="match status" value="1"/>
</dbReference>
<dbReference type="Proteomes" id="UP000245212">
    <property type="component" value="Unassembled WGS sequence"/>
</dbReference>
<protein>
    <submittedName>
        <fullName evidence="14">Cytochrome C</fullName>
    </submittedName>
</protein>
<feature type="binding site" description="axial binding residue" evidence="10">
    <location>
        <position position="197"/>
    </location>
    <ligand>
        <name>heme c</name>
        <dbReference type="ChEBI" id="CHEBI:61717"/>
        <label>2</label>
    </ligand>
    <ligandPart>
        <name>Fe</name>
        <dbReference type="ChEBI" id="CHEBI:18248"/>
    </ligandPart>
</feature>
<feature type="signal peptide" evidence="12">
    <location>
        <begin position="1"/>
        <end position="26"/>
    </location>
</feature>
<evidence type="ECO:0000256" key="8">
    <source>
        <dbReference type="ARBA" id="ARBA00023136"/>
    </source>
</evidence>
<dbReference type="SUPFAM" id="SSF46626">
    <property type="entry name" value="Cytochrome c"/>
    <property type="match status" value="3"/>
</dbReference>
<keyword evidence="7 10" id="KW-0408">Iron</keyword>
<proteinExistence type="predicted"/>
<dbReference type="GO" id="GO:0016614">
    <property type="term" value="F:oxidoreductase activity, acting on CH-OH group of donors"/>
    <property type="evidence" value="ECO:0007669"/>
    <property type="project" value="InterPro"/>
</dbReference>
<dbReference type="Gene3D" id="1.10.760.10">
    <property type="entry name" value="Cytochrome c-like domain"/>
    <property type="match status" value="3"/>
</dbReference>
<evidence type="ECO:0000256" key="11">
    <source>
        <dbReference type="SAM" id="Phobius"/>
    </source>
</evidence>
<evidence type="ECO:0000256" key="3">
    <source>
        <dbReference type="ARBA" id="ARBA00022617"/>
    </source>
</evidence>
<dbReference type="InterPro" id="IPR014353">
    <property type="entry name" value="Membr-bd_ADH_cyt_c"/>
</dbReference>
<evidence type="ECO:0000313" key="14">
    <source>
        <dbReference type="EMBL" id="PWF25186.1"/>
    </source>
</evidence>
<keyword evidence="15" id="KW-1185">Reference proteome</keyword>
<sequence>MKKQFSSLVAGLSCTLVMMMATPVMGQRFSEEMINQGRYLATASDCIACHTSDKRKPMAGGHAIDSPVGRIVATNITPSRTFGIGNYTEQQFADAVRLGVRADGARLYPAMPYTAFSYITDEDIHALYAYFMEGVKPVDEPTEPTELPFPMNIRASMIGWNFLFANTRPFEPDAAESELWNRGRYLSVGPGHCATCHTPRGFTMQEKTGKALQGAHVGAWFAPDITSSSVNGIGSWSVEELMTYLATGRLEGKAQAAGPMAEAVTHSFSRLREDDLRAISTYILSVPPSDPIPSVTENRFDHGGPGDLLVDFRGTSYEDGMRLPGLGRGAQIYSANCASCHGYEGQGTRDAYYPSLFGKSITGGTSTANLIAVILNGVERETPQGGHVFMPPFGDQDNAMVPLDNDEIAALSNYIFTFYGNPGLSVTPAEVQVIRDGGPKSDIVLIARIGLAAGVLVVLGLGVWLFRRRRANWG</sequence>
<dbReference type="InterPro" id="IPR009056">
    <property type="entry name" value="Cyt_c-like_dom"/>
</dbReference>
<evidence type="ECO:0000256" key="4">
    <source>
        <dbReference type="ARBA" id="ARBA00022723"/>
    </source>
</evidence>
<dbReference type="PANTHER" id="PTHR35008">
    <property type="entry name" value="BLL4482 PROTEIN-RELATED"/>
    <property type="match status" value="1"/>
</dbReference>
<dbReference type="PROSITE" id="PS51007">
    <property type="entry name" value="CYTC"/>
    <property type="match status" value="3"/>
</dbReference>
<dbReference type="InterPro" id="IPR036909">
    <property type="entry name" value="Cyt_c-like_dom_sf"/>
</dbReference>
<feature type="binding site" description="covalent" evidence="9">
    <location>
        <position position="337"/>
    </location>
    <ligand>
        <name>heme c</name>
        <dbReference type="ChEBI" id="CHEBI:61717"/>
        <label>3</label>
    </ligand>
</feature>
<dbReference type="GO" id="GO:0005506">
    <property type="term" value="F:iron ion binding"/>
    <property type="evidence" value="ECO:0007669"/>
    <property type="project" value="InterPro"/>
</dbReference>
<comment type="subcellular location">
    <subcellularLocation>
        <location evidence="1">Cell membrane</location>
    </subcellularLocation>
</comment>
<dbReference type="InterPro" id="IPR051459">
    <property type="entry name" value="Cytochrome_c-type_DH"/>
</dbReference>
<keyword evidence="3 9" id="KW-0349">Heme</keyword>
<keyword evidence="4 10" id="KW-0479">Metal-binding</keyword>
<feature type="chain" id="PRO_5016163588" evidence="12">
    <location>
        <begin position="27"/>
        <end position="474"/>
    </location>
</feature>
<evidence type="ECO:0000256" key="12">
    <source>
        <dbReference type="SAM" id="SignalP"/>
    </source>
</evidence>
<keyword evidence="11" id="KW-1133">Transmembrane helix</keyword>
<dbReference type="AlphaFoldDB" id="A0A2V1K1S4"/>
<dbReference type="EMBL" id="QETA01000001">
    <property type="protein sequence ID" value="PWF25186.1"/>
    <property type="molecule type" value="Genomic_DNA"/>
</dbReference>
<comment type="caution">
    <text evidence="14">The sequence shown here is derived from an EMBL/GenBank/DDBJ whole genome shotgun (WGS) entry which is preliminary data.</text>
</comment>
<keyword evidence="11" id="KW-0812">Transmembrane</keyword>
<feature type="domain" description="Cytochrome c" evidence="13">
    <location>
        <begin position="32"/>
        <end position="135"/>
    </location>
</feature>
<evidence type="ECO:0000256" key="1">
    <source>
        <dbReference type="ARBA" id="ARBA00004236"/>
    </source>
</evidence>
<feature type="binding site" description="covalent" evidence="9">
    <location>
        <position position="196"/>
    </location>
    <ligand>
        <name>heme c</name>
        <dbReference type="ChEBI" id="CHEBI:61717"/>
        <label>2</label>
    </ligand>
</feature>
<evidence type="ECO:0000313" key="15">
    <source>
        <dbReference type="Proteomes" id="UP000245212"/>
    </source>
</evidence>
<keyword evidence="5 12" id="KW-0732">Signal</keyword>
<comment type="cofactor">
    <cofactor evidence="9">
        <name>heme c</name>
        <dbReference type="ChEBI" id="CHEBI:61717"/>
    </cofactor>
    <text evidence="9">Binds 3 heme c groups covalently per subunit.</text>
</comment>
<feature type="domain" description="Cytochrome c" evidence="13">
    <location>
        <begin position="178"/>
        <end position="287"/>
    </location>
</feature>
<reference evidence="15" key="1">
    <citation type="submission" date="2018-05" db="EMBL/GenBank/DDBJ databases">
        <authorList>
            <person name="Li Y."/>
        </authorList>
    </citation>
    <scope>NUCLEOTIDE SEQUENCE [LARGE SCALE GENOMIC DNA]</scope>
    <source>
        <strain evidence="15">3d-2-2</strain>
    </source>
</reference>
<feature type="binding site" description="covalent" evidence="9">
    <location>
        <position position="340"/>
    </location>
    <ligand>
        <name>heme c</name>
        <dbReference type="ChEBI" id="CHEBI:61717"/>
        <label>3</label>
    </ligand>
</feature>
<evidence type="ECO:0000256" key="6">
    <source>
        <dbReference type="ARBA" id="ARBA00022737"/>
    </source>
</evidence>
<evidence type="ECO:0000259" key="13">
    <source>
        <dbReference type="PROSITE" id="PS51007"/>
    </source>
</evidence>
<feature type="binding site" description="covalent" evidence="9">
    <location>
        <position position="46"/>
    </location>
    <ligand>
        <name>heme c</name>
        <dbReference type="ChEBI" id="CHEBI:61717"/>
        <label>1</label>
    </ligand>
</feature>
<feature type="transmembrane region" description="Helical" evidence="11">
    <location>
        <begin position="445"/>
        <end position="466"/>
    </location>
</feature>
<keyword evidence="8 11" id="KW-0472">Membrane</keyword>
<evidence type="ECO:0000256" key="5">
    <source>
        <dbReference type="ARBA" id="ARBA00022729"/>
    </source>
</evidence>
<feature type="binding site" description="covalent" evidence="9">
    <location>
        <position position="193"/>
    </location>
    <ligand>
        <name>heme c</name>
        <dbReference type="ChEBI" id="CHEBI:61717"/>
        <label>2</label>
    </ligand>
</feature>
<dbReference type="RefSeq" id="WP_109060588.1">
    <property type="nucleotide sequence ID" value="NZ_QETA01000001.1"/>
</dbReference>
<dbReference type="GO" id="GO:0020037">
    <property type="term" value="F:heme binding"/>
    <property type="evidence" value="ECO:0007669"/>
    <property type="project" value="InterPro"/>
</dbReference>
<dbReference type="GO" id="GO:0009055">
    <property type="term" value="F:electron transfer activity"/>
    <property type="evidence" value="ECO:0007669"/>
    <property type="project" value="InterPro"/>
</dbReference>
<feature type="binding site" description="axial binding residue" evidence="10">
    <location>
        <position position="341"/>
    </location>
    <ligand>
        <name>heme c</name>
        <dbReference type="ChEBI" id="CHEBI:61717"/>
        <label>3</label>
    </ligand>
    <ligandPart>
        <name>Fe</name>
        <dbReference type="ChEBI" id="CHEBI:18248"/>
    </ligandPart>
</feature>
<dbReference type="PIRSF" id="PIRSF000018">
    <property type="entry name" value="Mb_ADH_cyt_c"/>
    <property type="match status" value="1"/>
</dbReference>
<feature type="domain" description="Cytochrome c" evidence="13">
    <location>
        <begin position="324"/>
        <end position="419"/>
    </location>
</feature>
<dbReference type="Pfam" id="PF13442">
    <property type="entry name" value="Cytochrome_CBB3"/>
    <property type="match status" value="1"/>
</dbReference>
<evidence type="ECO:0000256" key="7">
    <source>
        <dbReference type="ARBA" id="ARBA00023004"/>
    </source>
</evidence>
<evidence type="ECO:0000256" key="10">
    <source>
        <dbReference type="PIRSR" id="PIRSR000018-51"/>
    </source>
</evidence>
<organism evidence="14 15">
    <name type="scientific">Corticimicrobacter populi</name>
    <dbReference type="NCBI Taxonomy" id="2175229"/>
    <lineage>
        <taxon>Bacteria</taxon>
        <taxon>Pseudomonadati</taxon>
        <taxon>Pseudomonadota</taxon>
        <taxon>Betaproteobacteria</taxon>
        <taxon>Burkholderiales</taxon>
        <taxon>Alcaligenaceae</taxon>
        <taxon>Corticimicrobacter</taxon>
    </lineage>
</organism>
<gene>
    <name evidence="14" type="ORF">DD235_03270</name>
</gene>
<accession>A0A2V1K1S4</accession>
<evidence type="ECO:0000256" key="2">
    <source>
        <dbReference type="ARBA" id="ARBA00022475"/>
    </source>
</evidence>
<dbReference type="GO" id="GO:0005886">
    <property type="term" value="C:plasma membrane"/>
    <property type="evidence" value="ECO:0007669"/>
    <property type="project" value="UniProtKB-SubCell"/>
</dbReference>
<feature type="binding site" description="covalent" evidence="9">
    <location>
        <position position="49"/>
    </location>
    <ligand>
        <name>heme c</name>
        <dbReference type="ChEBI" id="CHEBI:61717"/>
        <label>1</label>
    </ligand>
</feature>
<keyword evidence="6" id="KW-0677">Repeat</keyword>